<keyword evidence="16" id="KW-1185">Reference proteome</keyword>
<organism evidence="14 16">
    <name type="scientific">Medicago truncatula</name>
    <name type="common">Barrel medic</name>
    <name type="synonym">Medicago tribuloides</name>
    <dbReference type="NCBI Taxonomy" id="3880"/>
    <lineage>
        <taxon>Eukaryota</taxon>
        <taxon>Viridiplantae</taxon>
        <taxon>Streptophyta</taxon>
        <taxon>Embryophyta</taxon>
        <taxon>Tracheophyta</taxon>
        <taxon>Spermatophyta</taxon>
        <taxon>Magnoliopsida</taxon>
        <taxon>eudicotyledons</taxon>
        <taxon>Gunneridae</taxon>
        <taxon>Pentapetalae</taxon>
        <taxon>rosids</taxon>
        <taxon>fabids</taxon>
        <taxon>Fabales</taxon>
        <taxon>Fabaceae</taxon>
        <taxon>Papilionoideae</taxon>
        <taxon>50 kb inversion clade</taxon>
        <taxon>NPAAA clade</taxon>
        <taxon>Hologalegina</taxon>
        <taxon>IRL clade</taxon>
        <taxon>Trifolieae</taxon>
        <taxon>Medicago</taxon>
    </lineage>
</organism>
<dbReference type="InterPro" id="IPR011050">
    <property type="entry name" value="Pectin_lyase_fold/virulence"/>
</dbReference>
<reference evidence="14 16" key="2">
    <citation type="journal article" date="2014" name="BMC Genomics">
        <title>An improved genome release (version Mt4.0) for the model legume Medicago truncatula.</title>
        <authorList>
            <person name="Tang H."/>
            <person name="Krishnakumar V."/>
            <person name="Bidwell S."/>
            <person name="Rosen B."/>
            <person name="Chan A."/>
            <person name="Zhou S."/>
            <person name="Gentzbittel L."/>
            <person name="Childs K.L."/>
            <person name="Yandell M."/>
            <person name="Gundlach H."/>
            <person name="Mayer K.F."/>
            <person name="Schwartz D.C."/>
            <person name="Town C.D."/>
        </authorList>
    </citation>
    <scope>GENOME REANNOTATION</scope>
    <source>
        <strain evidence="14">A17</strain>
        <strain evidence="15 16">cv. Jemalong A17</strain>
    </source>
</reference>
<evidence type="ECO:0000256" key="10">
    <source>
        <dbReference type="ARBA" id="ARBA00047928"/>
    </source>
</evidence>
<feature type="signal peptide" evidence="12">
    <location>
        <begin position="1"/>
        <end position="26"/>
    </location>
</feature>
<reference evidence="15" key="3">
    <citation type="submission" date="2015-04" db="UniProtKB">
        <authorList>
            <consortium name="EnsemblPlants"/>
        </authorList>
    </citation>
    <scope>IDENTIFICATION</scope>
    <source>
        <strain evidence="15">cv. Jemalong A17</strain>
    </source>
</reference>
<dbReference type="SUPFAM" id="SSF51126">
    <property type="entry name" value="Pectin lyase-like"/>
    <property type="match status" value="1"/>
</dbReference>
<evidence type="ECO:0000256" key="2">
    <source>
        <dbReference type="ARBA" id="ARBA00005184"/>
    </source>
</evidence>
<dbReference type="PROSITE" id="PS00503">
    <property type="entry name" value="PECTINESTERASE_2"/>
    <property type="match status" value="1"/>
</dbReference>
<dbReference type="EnsemblPlants" id="KEH38558">
    <property type="protein sequence ID" value="KEH38558"/>
    <property type="gene ID" value="MTR_2g073390"/>
</dbReference>
<dbReference type="PANTHER" id="PTHR31321:SF87">
    <property type="entry name" value="PECTINESTERASE 63-RELATED"/>
    <property type="match status" value="1"/>
</dbReference>
<keyword evidence="6" id="KW-0964">Secreted</keyword>
<proteinExistence type="inferred from homology"/>
<dbReference type="GO" id="GO:0030599">
    <property type="term" value="F:pectinesterase activity"/>
    <property type="evidence" value="ECO:0000318"/>
    <property type="project" value="GO_Central"/>
</dbReference>
<dbReference type="KEGG" id="mtr:25487202"/>
<evidence type="ECO:0000313" key="14">
    <source>
        <dbReference type="EMBL" id="KEH38558.1"/>
    </source>
</evidence>
<sequence length="367" mass="39805">MISKSRTSTINVAIIVALFTANVVLSDDLTPIPANRAQLDAWFNTNVGPLAQRKATLDPSLVAAEAAPKVITVMQDGKGDFKTITDAINSIPTGNNKRVIVKIGGGNYNEKIKIERTKPFVTLYAAPGTMPNITFGGTAAKYGTVDSATLIVESDYFVAANIMLSNSAPRPDGRKAGEQAVALRISGDRAAFYNCKILGFQDTICDDRHNHFFKDCLIQGTVDFIFGSGTSLYLKNELRALGDAGPTVIVAQARKSASDADLYSFVHCDITGTGTTTFLARAWMTYPKIIYAYSTMTNVVHPKGWDNGMHPEFDKTSYFGEYQNTGPKSDPKGRVSITKQLSEAEVKPFITLGMIQGSKWLLPPPKV</sequence>
<dbReference type="Proteomes" id="UP000002051">
    <property type="component" value="Chromosome 2"/>
</dbReference>
<dbReference type="FunFam" id="2.160.20.10:FF:000008">
    <property type="entry name" value="Pectinesterase"/>
    <property type="match status" value="1"/>
</dbReference>
<keyword evidence="5" id="KW-0134">Cell wall</keyword>
<dbReference type="Gene3D" id="2.160.20.10">
    <property type="entry name" value="Single-stranded right-handed beta-helix, Pectin lyase-like"/>
    <property type="match status" value="1"/>
</dbReference>
<reference evidence="14 16" key="1">
    <citation type="journal article" date="2011" name="Nature">
        <title>The Medicago genome provides insight into the evolution of rhizobial symbioses.</title>
        <authorList>
            <person name="Young N.D."/>
            <person name="Debelle F."/>
            <person name="Oldroyd G.E."/>
            <person name="Geurts R."/>
            <person name="Cannon S.B."/>
            <person name="Udvardi M.K."/>
            <person name="Benedito V.A."/>
            <person name="Mayer K.F."/>
            <person name="Gouzy J."/>
            <person name="Schoof H."/>
            <person name="Van de Peer Y."/>
            <person name="Proost S."/>
            <person name="Cook D.R."/>
            <person name="Meyers B.C."/>
            <person name="Spannagl M."/>
            <person name="Cheung F."/>
            <person name="De Mita S."/>
            <person name="Krishnakumar V."/>
            <person name="Gundlach H."/>
            <person name="Zhou S."/>
            <person name="Mudge J."/>
            <person name="Bharti A.K."/>
            <person name="Murray J.D."/>
            <person name="Naoumkina M.A."/>
            <person name="Rosen B."/>
            <person name="Silverstein K.A."/>
            <person name="Tang H."/>
            <person name="Rombauts S."/>
            <person name="Zhao P.X."/>
            <person name="Zhou P."/>
            <person name="Barbe V."/>
            <person name="Bardou P."/>
            <person name="Bechner M."/>
            <person name="Bellec A."/>
            <person name="Berger A."/>
            <person name="Berges H."/>
            <person name="Bidwell S."/>
            <person name="Bisseling T."/>
            <person name="Choisne N."/>
            <person name="Couloux A."/>
            <person name="Denny R."/>
            <person name="Deshpande S."/>
            <person name="Dai X."/>
            <person name="Doyle J.J."/>
            <person name="Dudez A.M."/>
            <person name="Farmer A.D."/>
            <person name="Fouteau S."/>
            <person name="Franken C."/>
            <person name="Gibelin C."/>
            <person name="Gish J."/>
            <person name="Goldstein S."/>
            <person name="Gonzalez A.J."/>
            <person name="Green P.J."/>
            <person name="Hallab A."/>
            <person name="Hartog M."/>
            <person name="Hua A."/>
            <person name="Humphray S.J."/>
            <person name="Jeong D.H."/>
            <person name="Jing Y."/>
            <person name="Jocker A."/>
            <person name="Kenton S.M."/>
            <person name="Kim D.J."/>
            <person name="Klee K."/>
            <person name="Lai H."/>
            <person name="Lang C."/>
            <person name="Lin S."/>
            <person name="Macmil S.L."/>
            <person name="Magdelenat G."/>
            <person name="Matthews L."/>
            <person name="McCorrison J."/>
            <person name="Monaghan E.L."/>
            <person name="Mun J.H."/>
            <person name="Najar F.Z."/>
            <person name="Nicholson C."/>
            <person name="Noirot C."/>
            <person name="O'Bleness M."/>
            <person name="Paule C.R."/>
            <person name="Poulain J."/>
            <person name="Prion F."/>
            <person name="Qin B."/>
            <person name="Qu C."/>
            <person name="Retzel E.F."/>
            <person name="Riddle C."/>
            <person name="Sallet E."/>
            <person name="Samain S."/>
            <person name="Samson N."/>
            <person name="Sanders I."/>
            <person name="Saurat O."/>
            <person name="Scarpelli C."/>
            <person name="Schiex T."/>
            <person name="Segurens B."/>
            <person name="Severin A.J."/>
            <person name="Sherrier D.J."/>
            <person name="Shi R."/>
            <person name="Sims S."/>
            <person name="Singer S.R."/>
            <person name="Sinharoy S."/>
            <person name="Sterck L."/>
            <person name="Viollet A."/>
            <person name="Wang B.B."/>
            <person name="Wang K."/>
            <person name="Wang M."/>
            <person name="Wang X."/>
            <person name="Warfsmann J."/>
            <person name="Weissenbach J."/>
            <person name="White D.D."/>
            <person name="White J.D."/>
            <person name="Wiley G.B."/>
            <person name="Wincker P."/>
            <person name="Xing Y."/>
            <person name="Yang L."/>
            <person name="Yao Z."/>
            <person name="Ying F."/>
            <person name="Zhai J."/>
            <person name="Zhou L."/>
            <person name="Zuber A."/>
            <person name="Denarie J."/>
            <person name="Dixon R.A."/>
            <person name="May G.D."/>
            <person name="Schwartz D.C."/>
            <person name="Rogers J."/>
            <person name="Quetier F."/>
            <person name="Town C.D."/>
            <person name="Roe B.A."/>
        </authorList>
    </citation>
    <scope>NUCLEOTIDE SEQUENCE [LARGE SCALE GENOMIC DNA]</scope>
    <source>
        <strain evidence="14">A17</strain>
        <strain evidence="15 16">cv. Jemalong A17</strain>
    </source>
</reference>
<dbReference type="HOGENOM" id="CLU_012243_3_3_1"/>
<comment type="subcellular location">
    <subcellularLocation>
        <location evidence="1">Secreted</location>
        <location evidence="1">Cell wall</location>
    </subcellularLocation>
</comment>
<evidence type="ECO:0000256" key="1">
    <source>
        <dbReference type="ARBA" id="ARBA00004191"/>
    </source>
</evidence>
<dbReference type="InterPro" id="IPR000070">
    <property type="entry name" value="Pectinesterase_cat"/>
</dbReference>
<comment type="pathway">
    <text evidence="2 12">Glycan metabolism; pectin degradation; 2-dehydro-3-deoxy-D-gluconate from pectin: step 1/5.</text>
</comment>
<evidence type="ECO:0000259" key="13">
    <source>
        <dbReference type="Pfam" id="PF01095"/>
    </source>
</evidence>
<name>A0A072VAU8_MEDTR</name>
<evidence type="ECO:0000256" key="6">
    <source>
        <dbReference type="ARBA" id="ARBA00022525"/>
    </source>
</evidence>
<dbReference type="InterPro" id="IPR033131">
    <property type="entry name" value="Pectinesterase_Asp_AS"/>
</dbReference>
<gene>
    <name evidence="15" type="primary">25487202</name>
    <name evidence="14" type="ordered locus">MTR_2g073390</name>
</gene>
<feature type="chain" id="PRO_5014483380" description="Pectinesterase" evidence="12">
    <location>
        <begin position="27"/>
        <end position="367"/>
    </location>
</feature>
<dbReference type="UniPathway" id="UPA00545">
    <property type="reaction ID" value="UER00823"/>
</dbReference>
<dbReference type="STRING" id="3880.A0A072VAU8"/>
<dbReference type="GO" id="GO:0042545">
    <property type="term" value="P:cell wall modification"/>
    <property type="evidence" value="ECO:0007669"/>
    <property type="project" value="UniProtKB-UniRule"/>
</dbReference>
<evidence type="ECO:0000256" key="8">
    <source>
        <dbReference type="ARBA" id="ARBA00022801"/>
    </source>
</evidence>
<dbReference type="OrthoDB" id="2019149at2759"/>
<dbReference type="GO" id="GO:0045490">
    <property type="term" value="P:pectin catabolic process"/>
    <property type="evidence" value="ECO:0000318"/>
    <property type="project" value="GO_Central"/>
</dbReference>
<keyword evidence="8 12" id="KW-0378">Hydrolase</keyword>
<evidence type="ECO:0000313" key="15">
    <source>
        <dbReference type="EnsemblPlants" id="KEH38558"/>
    </source>
</evidence>
<comment type="similarity">
    <text evidence="3">Belongs to the pectinesterase family.</text>
</comment>
<keyword evidence="7 12" id="KW-0732">Signal</keyword>
<dbReference type="InterPro" id="IPR012334">
    <property type="entry name" value="Pectin_lyas_fold"/>
</dbReference>
<evidence type="ECO:0000256" key="4">
    <source>
        <dbReference type="ARBA" id="ARBA00013229"/>
    </source>
</evidence>
<keyword evidence="9 12" id="KW-0063">Aspartyl esterase</keyword>
<evidence type="ECO:0000256" key="5">
    <source>
        <dbReference type="ARBA" id="ARBA00022512"/>
    </source>
</evidence>
<dbReference type="PANTHER" id="PTHR31321">
    <property type="entry name" value="ACYL-COA THIOESTER HYDROLASE YBHC-RELATED"/>
    <property type="match status" value="1"/>
</dbReference>
<accession>A0A072VAU8</accession>
<dbReference type="EC" id="3.1.1.11" evidence="4 12"/>
<evidence type="ECO:0000256" key="12">
    <source>
        <dbReference type="RuleBase" id="RU000589"/>
    </source>
</evidence>
<evidence type="ECO:0000313" key="16">
    <source>
        <dbReference type="Proteomes" id="UP000002051"/>
    </source>
</evidence>
<evidence type="ECO:0000256" key="7">
    <source>
        <dbReference type="ARBA" id="ARBA00022729"/>
    </source>
</evidence>
<comment type="catalytic activity">
    <reaction evidence="10 12">
        <text>[(1-&gt;4)-alpha-D-galacturonosyl methyl ester](n) + n H2O = [(1-&gt;4)-alpha-D-galacturonosyl](n) + n methanol + n H(+)</text>
        <dbReference type="Rhea" id="RHEA:22380"/>
        <dbReference type="Rhea" id="RHEA-COMP:14570"/>
        <dbReference type="Rhea" id="RHEA-COMP:14573"/>
        <dbReference type="ChEBI" id="CHEBI:15377"/>
        <dbReference type="ChEBI" id="CHEBI:15378"/>
        <dbReference type="ChEBI" id="CHEBI:17790"/>
        <dbReference type="ChEBI" id="CHEBI:140522"/>
        <dbReference type="ChEBI" id="CHEBI:140523"/>
        <dbReference type="EC" id="3.1.1.11"/>
    </reaction>
</comment>
<protein>
    <recommendedName>
        <fullName evidence="4 12">Pectinesterase</fullName>
        <ecNumber evidence="4 12">3.1.1.11</ecNumber>
    </recommendedName>
</protein>
<feature type="active site" evidence="11">
    <location>
        <position position="223"/>
    </location>
</feature>
<dbReference type="Pfam" id="PF01095">
    <property type="entry name" value="Pectinesterase"/>
    <property type="match status" value="1"/>
</dbReference>
<evidence type="ECO:0000256" key="11">
    <source>
        <dbReference type="PROSITE-ProRule" id="PRU10040"/>
    </source>
</evidence>
<feature type="domain" description="Pectinesterase catalytic" evidence="13">
    <location>
        <begin position="71"/>
        <end position="357"/>
    </location>
</feature>
<dbReference type="AlphaFoldDB" id="A0A072VAU8"/>
<evidence type="ECO:0000256" key="3">
    <source>
        <dbReference type="ARBA" id="ARBA00008891"/>
    </source>
</evidence>
<dbReference type="EMBL" id="CM001218">
    <property type="protein sequence ID" value="KEH38558.1"/>
    <property type="molecule type" value="Genomic_DNA"/>
</dbReference>
<evidence type="ECO:0000256" key="9">
    <source>
        <dbReference type="ARBA" id="ARBA00023085"/>
    </source>
</evidence>